<dbReference type="AlphaFoldDB" id="A0A4Y2R107"/>
<dbReference type="Proteomes" id="UP000499080">
    <property type="component" value="Unassembled WGS sequence"/>
</dbReference>
<dbReference type="EMBL" id="BGPR01141850">
    <property type="protein sequence ID" value="GBN69278.1"/>
    <property type="molecule type" value="Genomic_DNA"/>
</dbReference>
<dbReference type="OrthoDB" id="1728974at2759"/>
<comment type="caution">
    <text evidence="1">The sequence shown here is derived from an EMBL/GenBank/DDBJ whole genome shotgun (WGS) entry which is preliminary data.</text>
</comment>
<proteinExistence type="predicted"/>
<feature type="non-terminal residue" evidence="1">
    <location>
        <position position="1"/>
    </location>
</feature>
<evidence type="ECO:0000313" key="2">
    <source>
        <dbReference type="Proteomes" id="UP000499080"/>
    </source>
</evidence>
<keyword evidence="2" id="KW-1185">Reference proteome</keyword>
<gene>
    <name evidence="1" type="ORF">AVEN_240520_1</name>
</gene>
<organism evidence="1 2">
    <name type="scientific">Araneus ventricosus</name>
    <name type="common">Orbweaver spider</name>
    <name type="synonym">Epeira ventricosa</name>
    <dbReference type="NCBI Taxonomy" id="182803"/>
    <lineage>
        <taxon>Eukaryota</taxon>
        <taxon>Metazoa</taxon>
        <taxon>Ecdysozoa</taxon>
        <taxon>Arthropoda</taxon>
        <taxon>Chelicerata</taxon>
        <taxon>Arachnida</taxon>
        <taxon>Araneae</taxon>
        <taxon>Araneomorphae</taxon>
        <taxon>Entelegynae</taxon>
        <taxon>Araneoidea</taxon>
        <taxon>Araneidae</taxon>
        <taxon>Araneus</taxon>
    </lineage>
</organism>
<reference evidence="1 2" key="1">
    <citation type="journal article" date="2019" name="Sci. Rep.">
        <title>Orb-weaving spider Araneus ventricosus genome elucidates the spidroin gene catalogue.</title>
        <authorList>
            <person name="Kono N."/>
            <person name="Nakamura H."/>
            <person name="Ohtoshi R."/>
            <person name="Moran D.A.P."/>
            <person name="Shinohara A."/>
            <person name="Yoshida Y."/>
            <person name="Fujiwara M."/>
            <person name="Mori M."/>
            <person name="Tomita M."/>
            <person name="Arakawa K."/>
        </authorList>
    </citation>
    <scope>NUCLEOTIDE SEQUENCE [LARGE SCALE GENOMIC DNA]</scope>
</reference>
<sequence>LQLERVRQGSLKASNWLYLKDEALHYDPKLDYPNFPQIDIGSMSSKCTFSGALKFVEEASGLCCSNGKVSLPELPQ</sequence>
<name>A0A4Y2R107_ARAVE</name>
<accession>A0A4Y2R107</accession>
<evidence type="ECO:0000313" key="1">
    <source>
        <dbReference type="EMBL" id="GBN69278.1"/>
    </source>
</evidence>
<protein>
    <submittedName>
        <fullName evidence="1">Uncharacterized protein</fullName>
    </submittedName>
</protein>